<evidence type="ECO:0000256" key="4">
    <source>
        <dbReference type="ARBA" id="ARBA00023002"/>
    </source>
</evidence>
<sequence length="404" mass="44052">MAREPFVLDPTAKDIPGDIERLRATGPASRVVLPGGYEAWAIVTHDLVKKLLADPRVSKDAKQHWPAFMAGEVPQEWPFFSWVAVQNMFTAYGADHNRLRRLVSPAFTARRTKALTGRIQAITADLLDGLAAGPRDDVVDLRAAFNHPLPIQVICELIGVPDEERDELRDSVEVTFKTSVAPEEAFANFQAQIAQMARLVALKREHPGDDLTSLLIATRDDEGDRLSEEELVHTLLLVLSAGHETTVNLLGNAVHALLSHPDQLALVRAGRASWNDVVEESLRAVSSVTAVPLRYAVEPITLDDGTVIAKGDAILIFYAAAGTDPALHGPDAREFDVTRTSHEHVAFGHGAHHCLGAPLGRLEAGIALPALFERFPDLRLAETELTPIESFIAHGYQRIPVVLG</sequence>
<evidence type="ECO:0000256" key="6">
    <source>
        <dbReference type="ARBA" id="ARBA00023033"/>
    </source>
</evidence>
<reference evidence="10 11" key="1">
    <citation type="submission" date="2018-09" db="EMBL/GenBank/DDBJ databases">
        <title>Streptomyces sp. nov. DS1-2, an endophytic actinomycete isolated from roots of Dendrobium scabrilingue.</title>
        <authorList>
            <person name="Kuncharoen N."/>
            <person name="Kudo T."/>
            <person name="Ohkuma M."/>
            <person name="Yuki M."/>
            <person name="Tanasupawat S."/>
        </authorList>
    </citation>
    <scope>NUCLEOTIDE SEQUENCE [LARGE SCALE GENOMIC DNA]</scope>
    <source>
        <strain evidence="8 11">AZ1-7</strain>
        <strain evidence="9 10">DS1-2</strain>
    </source>
</reference>
<dbReference type="GO" id="GO:0020037">
    <property type="term" value="F:heme binding"/>
    <property type="evidence" value="ECO:0007669"/>
    <property type="project" value="InterPro"/>
</dbReference>
<evidence type="ECO:0000256" key="5">
    <source>
        <dbReference type="ARBA" id="ARBA00023004"/>
    </source>
</evidence>
<dbReference type="InterPro" id="IPR017972">
    <property type="entry name" value="Cyt_P450_CS"/>
</dbReference>
<dbReference type="FunFam" id="1.10.630.10:FF:000018">
    <property type="entry name" value="Cytochrome P450 monooxygenase"/>
    <property type="match status" value="1"/>
</dbReference>
<dbReference type="AlphaFoldDB" id="A0A3A9W3R7"/>
<protein>
    <submittedName>
        <fullName evidence="8">Cytochrome P450</fullName>
    </submittedName>
</protein>
<keyword evidence="2 7" id="KW-0349">Heme</keyword>
<dbReference type="CDD" id="cd11029">
    <property type="entry name" value="CYP107-like"/>
    <property type="match status" value="1"/>
</dbReference>
<comment type="caution">
    <text evidence="8">The sequence shown here is derived from an EMBL/GenBank/DDBJ whole genome shotgun (WGS) entry which is preliminary data.</text>
</comment>
<proteinExistence type="inferred from homology"/>
<keyword evidence="5 7" id="KW-0408">Iron</keyword>
<dbReference type="EMBL" id="RBDX01000013">
    <property type="protein sequence ID" value="RKN07901.1"/>
    <property type="molecule type" value="Genomic_DNA"/>
</dbReference>
<dbReference type="EMBL" id="RBDY01000012">
    <property type="protein sequence ID" value="RKN20645.1"/>
    <property type="molecule type" value="Genomic_DNA"/>
</dbReference>
<dbReference type="SUPFAM" id="SSF48264">
    <property type="entry name" value="Cytochrome P450"/>
    <property type="match status" value="1"/>
</dbReference>
<accession>A0A3A9W3R7</accession>
<keyword evidence="10" id="KW-1185">Reference proteome</keyword>
<evidence type="ECO:0000313" key="10">
    <source>
        <dbReference type="Proteomes" id="UP000268652"/>
    </source>
</evidence>
<keyword evidence="6 7" id="KW-0503">Monooxygenase</keyword>
<dbReference type="PROSITE" id="PS00086">
    <property type="entry name" value="CYTOCHROME_P450"/>
    <property type="match status" value="1"/>
</dbReference>
<dbReference type="PANTHER" id="PTHR46696:SF1">
    <property type="entry name" value="CYTOCHROME P450 YJIB-RELATED"/>
    <property type="match status" value="1"/>
</dbReference>
<dbReference type="GO" id="GO:0005506">
    <property type="term" value="F:iron ion binding"/>
    <property type="evidence" value="ECO:0007669"/>
    <property type="project" value="InterPro"/>
</dbReference>
<dbReference type="OrthoDB" id="5500002at2"/>
<evidence type="ECO:0000313" key="11">
    <source>
        <dbReference type="Proteomes" id="UP000275024"/>
    </source>
</evidence>
<dbReference type="Pfam" id="PF00067">
    <property type="entry name" value="p450"/>
    <property type="match status" value="2"/>
</dbReference>
<dbReference type="GO" id="GO:0016705">
    <property type="term" value="F:oxidoreductase activity, acting on paired donors, with incorporation or reduction of molecular oxygen"/>
    <property type="evidence" value="ECO:0007669"/>
    <property type="project" value="InterPro"/>
</dbReference>
<dbReference type="GO" id="GO:0004497">
    <property type="term" value="F:monooxygenase activity"/>
    <property type="evidence" value="ECO:0007669"/>
    <property type="project" value="UniProtKB-KW"/>
</dbReference>
<keyword evidence="3 7" id="KW-0479">Metal-binding</keyword>
<comment type="similarity">
    <text evidence="1 7">Belongs to the cytochrome P450 family.</text>
</comment>
<gene>
    <name evidence="9" type="ORF">D7318_17190</name>
    <name evidence="8" type="ORF">D7319_17730</name>
</gene>
<dbReference type="Gene3D" id="1.10.630.10">
    <property type="entry name" value="Cytochrome P450"/>
    <property type="match status" value="1"/>
</dbReference>
<name>A0A3A9W3R7_9ACTN</name>
<dbReference type="Proteomes" id="UP000268652">
    <property type="component" value="Unassembled WGS sequence"/>
</dbReference>
<dbReference type="InterPro" id="IPR036396">
    <property type="entry name" value="Cyt_P450_sf"/>
</dbReference>
<evidence type="ECO:0000256" key="1">
    <source>
        <dbReference type="ARBA" id="ARBA00010617"/>
    </source>
</evidence>
<organism evidence="8 11">
    <name type="scientific">Streptomyces radicis</name>
    <dbReference type="NCBI Taxonomy" id="1750517"/>
    <lineage>
        <taxon>Bacteria</taxon>
        <taxon>Bacillati</taxon>
        <taxon>Actinomycetota</taxon>
        <taxon>Actinomycetes</taxon>
        <taxon>Kitasatosporales</taxon>
        <taxon>Streptomycetaceae</taxon>
        <taxon>Streptomyces</taxon>
    </lineage>
</organism>
<dbReference type="Proteomes" id="UP000275024">
    <property type="component" value="Unassembled WGS sequence"/>
</dbReference>
<dbReference type="InterPro" id="IPR001128">
    <property type="entry name" value="Cyt_P450"/>
</dbReference>
<dbReference type="PANTHER" id="PTHR46696">
    <property type="entry name" value="P450, PUTATIVE (EUROFUNG)-RELATED"/>
    <property type="match status" value="1"/>
</dbReference>
<dbReference type="PRINTS" id="PR00359">
    <property type="entry name" value="BP450"/>
</dbReference>
<dbReference type="InterPro" id="IPR002397">
    <property type="entry name" value="Cyt_P450_B"/>
</dbReference>
<evidence type="ECO:0000256" key="3">
    <source>
        <dbReference type="ARBA" id="ARBA00022723"/>
    </source>
</evidence>
<evidence type="ECO:0000256" key="2">
    <source>
        <dbReference type="ARBA" id="ARBA00022617"/>
    </source>
</evidence>
<evidence type="ECO:0000313" key="8">
    <source>
        <dbReference type="EMBL" id="RKN07901.1"/>
    </source>
</evidence>
<evidence type="ECO:0000256" key="7">
    <source>
        <dbReference type="RuleBase" id="RU000461"/>
    </source>
</evidence>
<evidence type="ECO:0000313" key="9">
    <source>
        <dbReference type="EMBL" id="RKN20645.1"/>
    </source>
</evidence>
<keyword evidence="4 7" id="KW-0560">Oxidoreductase</keyword>
<dbReference type="RefSeq" id="WP_120698000.1">
    <property type="nucleotide sequence ID" value="NZ_RBDX01000013.1"/>
</dbReference>